<proteinExistence type="predicted"/>
<sequence>MLLELKSVLIINAVSDQLDPKSGGQASGKLMVNAKRNAMVSHLGISTSAT</sequence>
<dbReference type="Proteomes" id="UP000184212">
    <property type="component" value="Unassembled WGS sequence"/>
</dbReference>
<dbReference type="STRING" id="947013.SAMN04488109_1769"/>
<dbReference type="EMBL" id="FQWQ01000001">
    <property type="protein sequence ID" value="SHG77242.1"/>
    <property type="molecule type" value="Genomic_DNA"/>
</dbReference>
<dbReference type="AlphaFoldDB" id="A0A1M5MJH1"/>
<evidence type="ECO:0000313" key="1">
    <source>
        <dbReference type="EMBL" id="SHG77242.1"/>
    </source>
</evidence>
<keyword evidence="2" id="KW-1185">Reference proteome</keyword>
<evidence type="ECO:0000313" key="2">
    <source>
        <dbReference type="Proteomes" id="UP000184212"/>
    </source>
</evidence>
<protein>
    <submittedName>
        <fullName evidence="1">Uncharacterized protein</fullName>
    </submittedName>
</protein>
<gene>
    <name evidence="1" type="ORF">SAMN04488109_1769</name>
</gene>
<organism evidence="1 2">
    <name type="scientific">Chryseolinea serpens</name>
    <dbReference type="NCBI Taxonomy" id="947013"/>
    <lineage>
        <taxon>Bacteria</taxon>
        <taxon>Pseudomonadati</taxon>
        <taxon>Bacteroidota</taxon>
        <taxon>Cytophagia</taxon>
        <taxon>Cytophagales</taxon>
        <taxon>Fulvivirgaceae</taxon>
        <taxon>Chryseolinea</taxon>
    </lineage>
</organism>
<accession>A0A1M5MJH1</accession>
<name>A0A1M5MJH1_9BACT</name>
<reference evidence="1 2" key="1">
    <citation type="submission" date="2016-11" db="EMBL/GenBank/DDBJ databases">
        <authorList>
            <person name="Jaros S."/>
            <person name="Januszkiewicz K."/>
            <person name="Wedrychowicz H."/>
        </authorList>
    </citation>
    <scope>NUCLEOTIDE SEQUENCE [LARGE SCALE GENOMIC DNA]</scope>
    <source>
        <strain evidence="1 2">DSM 24574</strain>
    </source>
</reference>